<dbReference type="EMBL" id="BMNM01000001">
    <property type="protein sequence ID" value="GGI71431.1"/>
    <property type="molecule type" value="Genomic_DNA"/>
</dbReference>
<gene>
    <name evidence="3" type="ORF">GCM10007112_05330</name>
    <name evidence="2" type="ORF">Vsou_07630</name>
</gene>
<proteinExistence type="predicted"/>
<name>A0A830DZA7_9CREN</name>
<dbReference type="OrthoDB" id="27050at2157"/>
<reference evidence="2" key="4">
    <citation type="journal article" date="2023" name="Microbiol. Resour. Announc.">
        <title>Complete Genome Sequence of Vulcanisaeta souniana Strain IC-059, a Hyperthermophilic Archaeon Isolated from Hot Spring Water in Japan.</title>
        <authorList>
            <person name="Kato S."/>
            <person name="Itoh T."/>
            <person name="Wu L."/>
            <person name="Ma J."/>
            <person name="Ohkuma M."/>
        </authorList>
    </citation>
    <scope>NUCLEOTIDE SEQUENCE</scope>
    <source>
        <strain evidence="2">JCM 11219</strain>
    </source>
</reference>
<accession>A0A830DZA7</accession>
<evidence type="ECO:0000313" key="5">
    <source>
        <dbReference type="Proteomes" id="UP001060771"/>
    </source>
</evidence>
<keyword evidence="1" id="KW-1133">Transmembrane helix</keyword>
<dbReference type="GeneID" id="76206316"/>
<feature type="transmembrane region" description="Helical" evidence="1">
    <location>
        <begin position="678"/>
        <end position="695"/>
    </location>
</feature>
<feature type="transmembrane region" description="Helical" evidence="1">
    <location>
        <begin position="707"/>
        <end position="726"/>
    </location>
</feature>
<dbReference type="RefSeq" id="WP_188602544.1">
    <property type="nucleotide sequence ID" value="NZ_AP026830.1"/>
</dbReference>
<keyword evidence="1" id="KW-0812">Transmembrane</keyword>
<organism evidence="3 4">
    <name type="scientific">Vulcanisaeta souniana JCM 11219</name>
    <dbReference type="NCBI Taxonomy" id="1293586"/>
    <lineage>
        <taxon>Archaea</taxon>
        <taxon>Thermoproteota</taxon>
        <taxon>Thermoprotei</taxon>
        <taxon>Thermoproteales</taxon>
        <taxon>Thermoproteaceae</taxon>
        <taxon>Vulcanisaeta</taxon>
    </lineage>
</organism>
<feature type="transmembrane region" description="Helical" evidence="1">
    <location>
        <begin position="190"/>
        <end position="211"/>
    </location>
</feature>
<feature type="transmembrane region" description="Helical" evidence="1">
    <location>
        <begin position="156"/>
        <end position="178"/>
    </location>
</feature>
<reference evidence="3" key="1">
    <citation type="journal article" date="2014" name="Int. J. Syst. Evol. Microbiol.">
        <title>Complete genome sequence of Corynebacterium casei LMG S-19264T (=DSM 44701T), isolated from a smear-ripened cheese.</title>
        <authorList>
            <consortium name="US DOE Joint Genome Institute (JGI-PGF)"/>
            <person name="Walter F."/>
            <person name="Albersmeier A."/>
            <person name="Kalinowski J."/>
            <person name="Ruckert C."/>
        </authorList>
    </citation>
    <scope>NUCLEOTIDE SEQUENCE</scope>
    <source>
        <strain evidence="3">JCM 11219</strain>
    </source>
</reference>
<reference evidence="3" key="2">
    <citation type="submission" date="2020-09" db="EMBL/GenBank/DDBJ databases">
        <authorList>
            <person name="Sun Q."/>
            <person name="Ohkuma M."/>
        </authorList>
    </citation>
    <scope>NUCLEOTIDE SEQUENCE</scope>
    <source>
        <strain evidence="3">JCM 11219</strain>
    </source>
</reference>
<evidence type="ECO:0000313" key="4">
    <source>
        <dbReference type="Proteomes" id="UP000657075"/>
    </source>
</evidence>
<dbReference type="Proteomes" id="UP001060771">
    <property type="component" value="Chromosome"/>
</dbReference>
<evidence type="ECO:0000256" key="1">
    <source>
        <dbReference type="SAM" id="Phobius"/>
    </source>
</evidence>
<keyword evidence="1" id="KW-0472">Membrane</keyword>
<feature type="transmembrane region" description="Helical" evidence="1">
    <location>
        <begin position="738"/>
        <end position="759"/>
    </location>
</feature>
<dbReference type="EMBL" id="AP026830">
    <property type="protein sequence ID" value="BDR91670.1"/>
    <property type="molecule type" value="Genomic_DNA"/>
</dbReference>
<sequence>MNRELIAKSLIGAITYIVSVVEIIYVWLQLFNGSGYYYDLGELIMKSLGLASIGAGDLGQSLLLGPLAMSGYLPVFMALLIMITNSLIAIYTYKLSRVRGLGIGPVTAIVLASIINASLINSITNPWLPQAISTALAIAMYYYIDNNDRLVSTALSALLAFLSPITDLLNVLVPITHWFVKREFNESSQYVMTIGLIAFTYYWIAGAYPLTHVVTAQEVLNNMIYLLSTTSFMQLAVLGTAVPALVTAVLGGMGFTAIVPALLIITLIEALHKLRENKLAVLTLAIALIITALTTPISPMWPPYQGTGQVGINWEPLSKDYAYIYGLASLAPRGYIESTVLPAYSLMAINPGRQVIGYIMPISRVNGTYAVCGDYQLVIRDYTGPLVVNDYDVAANQLIINAINYTENHPSITIPGGLYQSSISISTGELTIPPGTYVVATAIDISRIPQLMSTQLTGVVLPVSRGSVVSFNLRLNITGRIHNIIIYGVSYIDQPATLSLALLRDGQVIADSTAEAPPITQGMKPYPITFNLNTNVEPGIYEVNIRTDQPLILYVTEGSGMEIISDNTTFNYPSTAPTYAVTYTINGTTPTRSIWFLVSMNVANQSIATNITRGGLYVLRGVITVNEWINSSIDLLIKTNAMVIFTNITVNPILIKPMEPTHCPTPTVIKALEEPGKSLLMSLAALPIAAALPLTSRPRLKPRLRKALLILGLTLMLLFYIAWALGFTNIAPQLYEPAVLRAFGILFIIGLITAIASTVM</sequence>
<feature type="transmembrane region" description="Helical" evidence="1">
    <location>
        <begin position="127"/>
        <end position="144"/>
    </location>
</feature>
<feature type="transmembrane region" description="Helical" evidence="1">
    <location>
        <begin position="223"/>
        <end position="242"/>
    </location>
</feature>
<feature type="transmembrane region" description="Helical" evidence="1">
    <location>
        <begin position="280"/>
        <end position="301"/>
    </location>
</feature>
<feature type="transmembrane region" description="Helical" evidence="1">
    <location>
        <begin position="71"/>
        <end position="93"/>
    </location>
</feature>
<evidence type="ECO:0000313" key="2">
    <source>
        <dbReference type="EMBL" id="BDR91670.1"/>
    </source>
</evidence>
<keyword evidence="5" id="KW-1185">Reference proteome</keyword>
<dbReference type="AlphaFoldDB" id="A0A830DZA7"/>
<reference evidence="5" key="3">
    <citation type="submission" date="2022-09" db="EMBL/GenBank/DDBJ databases">
        <title>Complete genome sequence of Vulcanisaeta souniana.</title>
        <authorList>
            <person name="Kato S."/>
            <person name="Itoh T."/>
            <person name="Ohkuma M."/>
        </authorList>
    </citation>
    <scope>NUCLEOTIDE SEQUENCE [LARGE SCALE GENOMIC DNA]</scope>
    <source>
        <strain evidence="5">JCM 11219</strain>
    </source>
</reference>
<feature type="transmembrane region" description="Helical" evidence="1">
    <location>
        <begin position="248"/>
        <end position="268"/>
    </location>
</feature>
<dbReference type="Proteomes" id="UP000657075">
    <property type="component" value="Unassembled WGS sequence"/>
</dbReference>
<feature type="transmembrane region" description="Helical" evidence="1">
    <location>
        <begin position="100"/>
        <end position="121"/>
    </location>
</feature>
<evidence type="ECO:0000313" key="3">
    <source>
        <dbReference type="EMBL" id="GGI71431.1"/>
    </source>
</evidence>
<protein>
    <submittedName>
        <fullName evidence="3">Uncharacterized protein</fullName>
    </submittedName>
</protein>
<feature type="transmembrane region" description="Helical" evidence="1">
    <location>
        <begin position="9"/>
        <end position="28"/>
    </location>
</feature>